<proteinExistence type="predicted"/>
<accession>X1B7I3</accession>
<reference evidence="1" key="1">
    <citation type="journal article" date="2014" name="Front. Microbiol.">
        <title>High frequency of phylogenetically diverse reductive dehalogenase-homologous genes in deep subseafloor sedimentary metagenomes.</title>
        <authorList>
            <person name="Kawai M."/>
            <person name="Futagami T."/>
            <person name="Toyoda A."/>
            <person name="Takaki Y."/>
            <person name="Nishi S."/>
            <person name="Hori S."/>
            <person name="Arai W."/>
            <person name="Tsubouchi T."/>
            <person name="Morono Y."/>
            <person name="Uchiyama I."/>
            <person name="Ito T."/>
            <person name="Fujiyama A."/>
            <person name="Inagaki F."/>
            <person name="Takami H."/>
        </authorList>
    </citation>
    <scope>NUCLEOTIDE SEQUENCE</scope>
    <source>
        <strain evidence="1">Expedition CK06-06</strain>
    </source>
</reference>
<organism evidence="1">
    <name type="scientific">marine sediment metagenome</name>
    <dbReference type="NCBI Taxonomy" id="412755"/>
    <lineage>
        <taxon>unclassified sequences</taxon>
        <taxon>metagenomes</taxon>
        <taxon>ecological metagenomes</taxon>
    </lineage>
</organism>
<feature type="non-terminal residue" evidence="1">
    <location>
        <position position="189"/>
    </location>
</feature>
<comment type="caution">
    <text evidence="1">The sequence shown here is derived from an EMBL/GenBank/DDBJ whole genome shotgun (WGS) entry which is preliminary data.</text>
</comment>
<gene>
    <name evidence="1" type="ORF">S01H4_33498</name>
</gene>
<evidence type="ECO:0000313" key="1">
    <source>
        <dbReference type="EMBL" id="GAG80093.1"/>
    </source>
</evidence>
<name>X1B7I3_9ZZZZ</name>
<sequence>MEKILTKKSFPAWVKKLQSYTVYSPEKQENLWSYEVIQNPDKLNLEHLNTVLAPKKITYPQREIFLQFNTSKEGKPQIKEVLPEEQPAVIFGVRPCDAKAITLTDKVFGEEPKDPYYWSRRNQTILVGLTCNPPPSPNCFCLSVGGSPHSKEGLDILMTDMGDKYHINSLTKKGEKLIKAAENLFKPAS</sequence>
<protein>
    <submittedName>
        <fullName evidence="1">Uncharacterized protein</fullName>
    </submittedName>
</protein>
<dbReference type="PANTHER" id="PTHR40447:SF1">
    <property type="entry name" value="ANAEROBIC SULFITE REDUCTASE SUBUNIT A"/>
    <property type="match status" value="1"/>
</dbReference>
<dbReference type="EMBL" id="BART01017638">
    <property type="protein sequence ID" value="GAG80093.1"/>
    <property type="molecule type" value="Genomic_DNA"/>
</dbReference>
<dbReference type="AlphaFoldDB" id="X1B7I3"/>
<dbReference type="PANTHER" id="PTHR40447">
    <property type="entry name" value="ANAEROBIC SULFITE REDUCTASE SUBUNIT A"/>
    <property type="match status" value="1"/>
</dbReference>